<feature type="compositionally biased region" description="Polar residues" evidence="1">
    <location>
        <begin position="102"/>
        <end position="111"/>
    </location>
</feature>
<proteinExistence type="predicted"/>
<dbReference type="EMBL" id="PQIB02000001">
    <property type="protein sequence ID" value="RLN39981.1"/>
    <property type="molecule type" value="Genomic_DNA"/>
</dbReference>
<feature type="region of interest" description="Disordered" evidence="1">
    <location>
        <begin position="31"/>
        <end position="58"/>
    </location>
</feature>
<dbReference type="AlphaFoldDB" id="A0A3L6TKD5"/>
<evidence type="ECO:0000313" key="3">
    <source>
        <dbReference type="Proteomes" id="UP000275267"/>
    </source>
</evidence>
<gene>
    <name evidence="2" type="ORF">C2845_PM01G23580</name>
</gene>
<protein>
    <submittedName>
        <fullName evidence="2">Uncharacterized protein</fullName>
    </submittedName>
</protein>
<comment type="caution">
    <text evidence="2">The sequence shown here is derived from an EMBL/GenBank/DDBJ whole genome shotgun (WGS) entry which is preliminary data.</text>
</comment>
<keyword evidence="3" id="KW-1185">Reference proteome</keyword>
<evidence type="ECO:0000256" key="1">
    <source>
        <dbReference type="SAM" id="MobiDB-lite"/>
    </source>
</evidence>
<name>A0A3L6TKD5_PANMI</name>
<sequence length="130" mass="14419">MNRRFYYARLDKIRDFPRTNLFAPEGLFDLHISDDESGESGRPVNKAEPTTTPPPEDDVLIAKTDCSIPVCPASCETTEPVPEPTIHCSHDCDVVITKAIPSINNPTTPYPQTIDVEPVKRSKSDPQALQ</sequence>
<dbReference type="OrthoDB" id="721901at2759"/>
<feature type="region of interest" description="Disordered" evidence="1">
    <location>
        <begin position="101"/>
        <end position="130"/>
    </location>
</feature>
<organism evidence="2 3">
    <name type="scientific">Panicum miliaceum</name>
    <name type="common">Proso millet</name>
    <name type="synonym">Broomcorn millet</name>
    <dbReference type="NCBI Taxonomy" id="4540"/>
    <lineage>
        <taxon>Eukaryota</taxon>
        <taxon>Viridiplantae</taxon>
        <taxon>Streptophyta</taxon>
        <taxon>Embryophyta</taxon>
        <taxon>Tracheophyta</taxon>
        <taxon>Spermatophyta</taxon>
        <taxon>Magnoliopsida</taxon>
        <taxon>Liliopsida</taxon>
        <taxon>Poales</taxon>
        <taxon>Poaceae</taxon>
        <taxon>PACMAD clade</taxon>
        <taxon>Panicoideae</taxon>
        <taxon>Panicodae</taxon>
        <taxon>Paniceae</taxon>
        <taxon>Panicinae</taxon>
        <taxon>Panicum</taxon>
        <taxon>Panicum sect. Panicum</taxon>
    </lineage>
</organism>
<evidence type="ECO:0000313" key="2">
    <source>
        <dbReference type="EMBL" id="RLN39981.1"/>
    </source>
</evidence>
<reference evidence="3" key="1">
    <citation type="journal article" date="2019" name="Nat. Commun.">
        <title>The genome of broomcorn millet.</title>
        <authorList>
            <person name="Zou C."/>
            <person name="Miki D."/>
            <person name="Li D."/>
            <person name="Tang Q."/>
            <person name="Xiao L."/>
            <person name="Rajput S."/>
            <person name="Deng P."/>
            <person name="Jia W."/>
            <person name="Huang R."/>
            <person name="Zhang M."/>
            <person name="Sun Y."/>
            <person name="Hu J."/>
            <person name="Fu X."/>
            <person name="Schnable P.S."/>
            <person name="Li F."/>
            <person name="Zhang H."/>
            <person name="Feng B."/>
            <person name="Zhu X."/>
            <person name="Liu R."/>
            <person name="Schnable J.C."/>
            <person name="Zhu J.-K."/>
            <person name="Zhang H."/>
        </authorList>
    </citation>
    <scope>NUCLEOTIDE SEQUENCE [LARGE SCALE GENOMIC DNA]</scope>
</reference>
<dbReference type="Proteomes" id="UP000275267">
    <property type="component" value="Unassembled WGS sequence"/>
</dbReference>
<accession>A0A3L6TKD5</accession>